<protein>
    <submittedName>
        <fullName evidence="6">Uncharacterized protein</fullName>
    </submittedName>
</protein>
<evidence type="ECO:0000256" key="2">
    <source>
        <dbReference type="ARBA" id="ARBA00022448"/>
    </source>
</evidence>
<sequence length="479" mass="55175">MGLYMSKYKYYISSNVQPAMASTWRIATHFINILIFTITGIILARLFIGTATDISAKDFGFSVVLYIMIHVGHLVTVIVLYPLMMCPGVHLSWKDCVILTWSGLRGSMSLILVLIVSLDTEIETITRHRFLFHISMIVLLTLIVNGTSSKYLVKILGLHHGTKGSEIVLLQAFEHVRRQTSWKLTKSFHSTKTRLDNIRLQFPELGNLNERIMGEIYDEMKTYQINAMYILLDLKQSYRLCWIVQMTRRCAQMLLKYGSIAIIQLYETGILADNEYSHILKLIENKLFNFEYGKIRVFTYQKKEFGKPIHLLRYFRGLSSIEINRWFQPSNLLERNQRVTNVYLIIRGLVQHKNGTSTTYYKCGNIIGADAFFNNKVSSNGTYYASCGLVETFVIDAAVLHSLLSDEKISRSIYNELAVHVITNNYRSLVQLTRPQLKAFLNEKKIFCKNQSNLTVELEPNQRLLLLSGTIFCYSTNNQ</sequence>
<reference evidence="6" key="1">
    <citation type="submission" date="2021-02" db="EMBL/GenBank/DDBJ databases">
        <authorList>
            <person name="Nowell W R."/>
        </authorList>
    </citation>
    <scope>NUCLEOTIDE SEQUENCE</scope>
</reference>
<dbReference type="GO" id="GO:0051453">
    <property type="term" value="P:regulation of intracellular pH"/>
    <property type="evidence" value="ECO:0007669"/>
    <property type="project" value="TreeGrafter"/>
</dbReference>
<feature type="transmembrane region" description="Helical" evidence="5">
    <location>
        <begin position="130"/>
        <end position="153"/>
    </location>
</feature>
<keyword evidence="3" id="KW-1003">Cell membrane</keyword>
<keyword evidence="5" id="KW-1133">Transmembrane helix</keyword>
<dbReference type="AlphaFoldDB" id="A0A814BMN1"/>
<evidence type="ECO:0000256" key="4">
    <source>
        <dbReference type="ARBA" id="ARBA00023065"/>
    </source>
</evidence>
<dbReference type="OrthoDB" id="441412at2759"/>
<dbReference type="PANTHER" id="PTHR10110">
    <property type="entry name" value="SODIUM/HYDROGEN EXCHANGER"/>
    <property type="match status" value="1"/>
</dbReference>
<dbReference type="EMBL" id="CAJNOJ010000040">
    <property type="protein sequence ID" value="CAF0928693.1"/>
    <property type="molecule type" value="Genomic_DNA"/>
</dbReference>
<name>A0A814BMN1_ADIRI</name>
<keyword evidence="5" id="KW-0472">Membrane</keyword>
<proteinExistence type="predicted"/>
<keyword evidence="2" id="KW-0813">Transport</keyword>
<keyword evidence="5" id="KW-0812">Transmembrane</keyword>
<evidence type="ECO:0000256" key="3">
    <source>
        <dbReference type="ARBA" id="ARBA00022475"/>
    </source>
</evidence>
<evidence type="ECO:0000256" key="1">
    <source>
        <dbReference type="ARBA" id="ARBA00004651"/>
    </source>
</evidence>
<dbReference type="SUPFAM" id="SSF51206">
    <property type="entry name" value="cAMP-binding domain-like"/>
    <property type="match status" value="1"/>
</dbReference>
<dbReference type="Proteomes" id="UP000663852">
    <property type="component" value="Unassembled WGS sequence"/>
</dbReference>
<accession>A0A814BMN1</accession>
<dbReference type="GO" id="GO:0015385">
    <property type="term" value="F:sodium:proton antiporter activity"/>
    <property type="evidence" value="ECO:0007669"/>
    <property type="project" value="InterPro"/>
</dbReference>
<feature type="transmembrane region" description="Helical" evidence="5">
    <location>
        <begin position="96"/>
        <end position="118"/>
    </location>
</feature>
<dbReference type="GO" id="GO:0005886">
    <property type="term" value="C:plasma membrane"/>
    <property type="evidence" value="ECO:0007669"/>
    <property type="project" value="UniProtKB-SubCell"/>
</dbReference>
<dbReference type="PANTHER" id="PTHR10110:SF86">
    <property type="entry name" value="SODIUM_HYDROGEN EXCHANGER 7"/>
    <property type="match status" value="1"/>
</dbReference>
<organism evidence="6 7">
    <name type="scientific">Adineta ricciae</name>
    <name type="common">Rotifer</name>
    <dbReference type="NCBI Taxonomy" id="249248"/>
    <lineage>
        <taxon>Eukaryota</taxon>
        <taxon>Metazoa</taxon>
        <taxon>Spiralia</taxon>
        <taxon>Gnathifera</taxon>
        <taxon>Rotifera</taxon>
        <taxon>Eurotatoria</taxon>
        <taxon>Bdelloidea</taxon>
        <taxon>Adinetida</taxon>
        <taxon>Adinetidae</taxon>
        <taxon>Adineta</taxon>
    </lineage>
</organism>
<gene>
    <name evidence="6" type="ORF">EDS130_LOCUS11175</name>
</gene>
<dbReference type="InterPro" id="IPR018490">
    <property type="entry name" value="cNMP-bd_dom_sf"/>
</dbReference>
<comment type="subcellular location">
    <subcellularLocation>
        <location evidence="1">Cell membrane</location>
        <topology evidence="1">Multi-pass membrane protein</topology>
    </subcellularLocation>
</comment>
<feature type="transmembrane region" description="Helical" evidence="5">
    <location>
        <begin position="60"/>
        <end position="84"/>
    </location>
</feature>
<evidence type="ECO:0000256" key="5">
    <source>
        <dbReference type="SAM" id="Phobius"/>
    </source>
</evidence>
<evidence type="ECO:0000313" key="7">
    <source>
        <dbReference type="Proteomes" id="UP000663852"/>
    </source>
</evidence>
<dbReference type="GO" id="GO:0098719">
    <property type="term" value="P:sodium ion import across plasma membrane"/>
    <property type="evidence" value="ECO:0007669"/>
    <property type="project" value="TreeGrafter"/>
</dbReference>
<dbReference type="GO" id="GO:0015386">
    <property type="term" value="F:potassium:proton antiporter activity"/>
    <property type="evidence" value="ECO:0007669"/>
    <property type="project" value="TreeGrafter"/>
</dbReference>
<dbReference type="InterPro" id="IPR018422">
    <property type="entry name" value="Cation/H_exchanger_CPA1"/>
</dbReference>
<evidence type="ECO:0000313" key="6">
    <source>
        <dbReference type="EMBL" id="CAF0928693.1"/>
    </source>
</evidence>
<keyword evidence="4" id="KW-0406">Ion transport</keyword>
<comment type="caution">
    <text evidence="6">The sequence shown here is derived from an EMBL/GenBank/DDBJ whole genome shotgun (WGS) entry which is preliminary data.</text>
</comment>
<feature type="transmembrane region" description="Helical" evidence="5">
    <location>
        <begin position="30"/>
        <end position="48"/>
    </location>
</feature>